<dbReference type="CDD" id="cd00067">
    <property type="entry name" value="GAL4"/>
    <property type="match status" value="1"/>
</dbReference>
<keyword evidence="1" id="KW-0479">Metal-binding</keyword>
<proteinExistence type="predicted"/>
<dbReference type="Gene3D" id="4.10.240.10">
    <property type="entry name" value="Zn(2)-C6 fungal-type DNA-binding domain"/>
    <property type="match status" value="1"/>
</dbReference>
<sequence length="617" mass="67430">MLSLPSQDHSRSPSPKPSGRKGNKKVRTGCITCKIRKVKCDEAKPHCMRCVKTGRQCDGYRPASPARSTPEPLALSPVPGLGFGSARESRAFEYYRTRSARILSGAVDAPFWGGLVLKLSASEPAVRHAVLAVSSLHECVEAKSATGRDLDRSFAFREYGNAIRSLRNWAQRDEPSAVPLLVCILFVCIEFLADRDAAAQMHINQGRKILSGLVAGHSPSMEMVKQSLVPIYARLSLASFLFGTRPATIPAHLKSWTEVPAVFASLDEARCGLYLVLDEGLQFGAQAHGVAFDPNTDPQAMQALQTEQQRIMSQLARWYAAFTVLISMSPQSPASENIQNLLRIYHQAGTVWVSTTLQRDEVKYDAHLPAFAAIISLASSIVGSVPANAKMEAFTFETELVAPVYWTATKCRHPLLRRAALQLLTRDQMRNRRENLWHARETTVIAARVIEKEEAELGEFSSEASSPEDWSGRSPSSLSSGGSQSSSARPQIDPELKICVTQPPSLLPPPPSFTDPMPIPDPASGDTLASEPSASPDSYDEPPSPTTMAVVEAMQQLDLSAVKANRLEAPFGIPESQRIKNTVIGAVEGNGIWTTFFKEPPPGQMEWDVSRELLRCS</sequence>
<keyword evidence="10" id="KW-1185">Reference proteome</keyword>
<comment type="caution">
    <text evidence="9">The sequence shown here is derived from an EMBL/GenBank/DDBJ whole genome shotgun (WGS) entry which is preliminary data.</text>
</comment>
<evidence type="ECO:0000256" key="4">
    <source>
        <dbReference type="ARBA" id="ARBA00023125"/>
    </source>
</evidence>
<evidence type="ECO:0000256" key="1">
    <source>
        <dbReference type="ARBA" id="ARBA00022723"/>
    </source>
</evidence>
<feature type="compositionally biased region" description="Low complexity" evidence="7">
    <location>
        <begin position="472"/>
        <end position="487"/>
    </location>
</feature>
<evidence type="ECO:0000256" key="7">
    <source>
        <dbReference type="SAM" id="MobiDB-lite"/>
    </source>
</evidence>
<keyword evidence="4" id="KW-0238">DNA-binding</keyword>
<feature type="region of interest" description="Disordered" evidence="7">
    <location>
        <begin position="1"/>
        <end position="25"/>
    </location>
</feature>
<evidence type="ECO:0000256" key="2">
    <source>
        <dbReference type="ARBA" id="ARBA00022833"/>
    </source>
</evidence>
<evidence type="ECO:0000313" key="10">
    <source>
        <dbReference type="Proteomes" id="UP001498421"/>
    </source>
</evidence>
<accession>A0ABR1I5U5</accession>
<organism evidence="9 10">
    <name type="scientific">Neonectria magnoliae</name>
    <dbReference type="NCBI Taxonomy" id="2732573"/>
    <lineage>
        <taxon>Eukaryota</taxon>
        <taxon>Fungi</taxon>
        <taxon>Dikarya</taxon>
        <taxon>Ascomycota</taxon>
        <taxon>Pezizomycotina</taxon>
        <taxon>Sordariomycetes</taxon>
        <taxon>Hypocreomycetidae</taxon>
        <taxon>Hypocreales</taxon>
        <taxon>Nectriaceae</taxon>
        <taxon>Neonectria</taxon>
    </lineage>
</organism>
<dbReference type="EMBL" id="JAZAVK010000043">
    <property type="protein sequence ID" value="KAK7428317.1"/>
    <property type="molecule type" value="Genomic_DNA"/>
</dbReference>
<dbReference type="PROSITE" id="PS50048">
    <property type="entry name" value="ZN2_CY6_FUNGAL_2"/>
    <property type="match status" value="1"/>
</dbReference>
<gene>
    <name evidence="9" type="ORF">QQZ08_005214</name>
</gene>
<dbReference type="InterPro" id="IPR052360">
    <property type="entry name" value="Transcr_Regulatory_Proteins"/>
</dbReference>
<evidence type="ECO:0000256" key="5">
    <source>
        <dbReference type="ARBA" id="ARBA00023163"/>
    </source>
</evidence>
<dbReference type="InterPro" id="IPR036864">
    <property type="entry name" value="Zn2-C6_fun-type_DNA-bd_sf"/>
</dbReference>
<dbReference type="PANTHER" id="PTHR36206">
    <property type="entry name" value="ASPERCRYPTIN BIOSYNTHESIS CLUSTER-SPECIFIC TRANSCRIPTION REGULATOR ATNN-RELATED"/>
    <property type="match status" value="1"/>
</dbReference>
<keyword evidence="5" id="KW-0804">Transcription</keyword>
<dbReference type="InterPro" id="IPR021858">
    <property type="entry name" value="Fun_TF"/>
</dbReference>
<keyword evidence="3" id="KW-0805">Transcription regulation</keyword>
<reference evidence="9 10" key="1">
    <citation type="journal article" date="2025" name="Microbiol. Resour. Announc.">
        <title>Draft genome sequences for Neonectria magnoliae and Neonectria punicea, canker pathogens of Liriodendron tulipifera and Acer saccharum in West Virginia.</title>
        <authorList>
            <person name="Petronek H.M."/>
            <person name="Kasson M.T."/>
            <person name="Metheny A.M."/>
            <person name="Stauder C.M."/>
            <person name="Lovett B."/>
            <person name="Lynch S.C."/>
            <person name="Garnas J.R."/>
            <person name="Kasson L.R."/>
            <person name="Stajich J.E."/>
        </authorList>
    </citation>
    <scope>NUCLEOTIDE SEQUENCE [LARGE SCALE GENOMIC DNA]</scope>
    <source>
        <strain evidence="9 10">NRRL 64651</strain>
    </source>
</reference>
<evidence type="ECO:0000256" key="6">
    <source>
        <dbReference type="ARBA" id="ARBA00023242"/>
    </source>
</evidence>
<evidence type="ECO:0000256" key="3">
    <source>
        <dbReference type="ARBA" id="ARBA00023015"/>
    </source>
</evidence>
<feature type="domain" description="Zn(2)-C6 fungal-type" evidence="8">
    <location>
        <begin position="29"/>
        <end position="57"/>
    </location>
</feature>
<protein>
    <recommendedName>
        <fullName evidence="8">Zn(2)-C6 fungal-type domain-containing protein</fullName>
    </recommendedName>
</protein>
<dbReference type="Proteomes" id="UP001498421">
    <property type="component" value="Unassembled WGS sequence"/>
</dbReference>
<dbReference type="InterPro" id="IPR001138">
    <property type="entry name" value="Zn2Cys6_DnaBD"/>
</dbReference>
<dbReference type="PANTHER" id="PTHR36206:SF16">
    <property type="entry name" value="TRANSCRIPTION FACTOR DOMAIN-CONTAINING PROTEIN-RELATED"/>
    <property type="match status" value="1"/>
</dbReference>
<feature type="region of interest" description="Disordered" evidence="7">
    <location>
        <begin position="457"/>
        <end position="545"/>
    </location>
</feature>
<dbReference type="PROSITE" id="PS00463">
    <property type="entry name" value="ZN2_CY6_FUNGAL_1"/>
    <property type="match status" value="1"/>
</dbReference>
<dbReference type="Pfam" id="PF00172">
    <property type="entry name" value="Zn_clus"/>
    <property type="match status" value="1"/>
</dbReference>
<name>A0ABR1I5U5_9HYPO</name>
<keyword evidence="2" id="KW-0862">Zinc</keyword>
<feature type="compositionally biased region" description="Pro residues" evidence="7">
    <location>
        <begin position="505"/>
        <end position="521"/>
    </location>
</feature>
<evidence type="ECO:0000313" key="9">
    <source>
        <dbReference type="EMBL" id="KAK7428317.1"/>
    </source>
</evidence>
<keyword evidence="6" id="KW-0539">Nucleus</keyword>
<evidence type="ECO:0000259" key="8">
    <source>
        <dbReference type="PROSITE" id="PS50048"/>
    </source>
</evidence>
<dbReference type="Pfam" id="PF11951">
    <property type="entry name" value="Fungal_trans_2"/>
    <property type="match status" value="1"/>
</dbReference>
<dbReference type="SUPFAM" id="SSF57701">
    <property type="entry name" value="Zn2/Cys6 DNA-binding domain"/>
    <property type="match status" value="1"/>
</dbReference>
<dbReference type="SMART" id="SM00066">
    <property type="entry name" value="GAL4"/>
    <property type="match status" value="1"/>
</dbReference>